<gene>
    <name evidence="4" type="ORF">ALTATR162_LOCUS12072</name>
</gene>
<dbReference type="EMBL" id="CAJRGZ010000032">
    <property type="protein sequence ID" value="CAG5188970.1"/>
    <property type="molecule type" value="Genomic_DNA"/>
</dbReference>
<evidence type="ECO:0000313" key="4">
    <source>
        <dbReference type="EMBL" id="CAG5188970.1"/>
    </source>
</evidence>
<organism evidence="4 5">
    <name type="scientific">Alternaria atra</name>
    <dbReference type="NCBI Taxonomy" id="119953"/>
    <lineage>
        <taxon>Eukaryota</taxon>
        <taxon>Fungi</taxon>
        <taxon>Dikarya</taxon>
        <taxon>Ascomycota</taxon>
        <taxon>Pezizomycotina</taxon>
        <taxon>Dothideomycetes</taxon>
        <taxon>Pleosporomycetidae</taxon>
        <taxon>Pleosporales</taxon>
        <taxon>Pleosporineae</taxon>
        <taxon>Pleosporaceae</taxon>
        <taxon>Alternaria</taxon>
        <taxon>Alternaria sect. Ulocladioides</taxon>
    </lineage>
</organism>
<accession>A0A8J2IQ25</accession>
<name>A0A8J2IQ25_9PLEO</name>
<dbReference type="AlphaFoldDB" id="A0A8J2IQ25"/>
<dbReference type="OrthoDB" id="20872at2759"/>
<comment type="caution">
    <text evidence="4">The sequence shown here is derived from an EMBL/GenBank/DDBJ whole genome shotgun (WGS) entry which is preliminary data.</text>
</comment>
<dbReference type="PANTHER" id="PTHR37542">
    <property type="entry name" value="HELO DOMAIN-CONTAINING PROTEIN-RELATED"/>
    <property type="match status" value="1"/>
</dbReference>
<dbReference type="Pfam" id="PF17046">
    <property type="entry name" value="Ses_B"/>
    <property type="match status" value="1"/>
</dbReference>
<evidence type="ECO:0008006" key="6">
    <source>
        <dbReference type="Google" id="ProtNLM"/>
    </source>
</evidence>
<feature type="region of interest" description="Disordered" evidence="1">
    <location>
        <begin position="377"/>
        <end position="442"/>
    </location>
</feature>
<dbReference type="InterPro" id="IPR031469">
    <property type="entry name" value="SesB_dom"/>
</dbReference>
<feature type="domain" description="Fungal death-pathway protein SesB" evidence="3">
    <location>
        <begin position="234"/>
        <end position="252"/>
    </location>
</feature>
<reference evidence="4" key="1">
    <citation type="submission" date="2021-05" db="EMBL/GenBank/DDBJ databases">
        <authorList>
            <person name="Stam R."/>
        </authorList>
    </citation>
    <scope>NUCLEOTIDE SEQUENCE</scope>
    <source>
        <strain evidence="4">CS162</strain>
    </source>
</reference>
<dbReference type="InterPro" id="IPR038305">
    <property type="entry name" value="HeLo_sf"/>
</dbReference>
<proteinExistence type="predicted"/>
<feature type="domain" description="Prion-inhibition and propagation HeLo" evidence="2">
    <location>
        <begin position="6"/>
        <end position="208"/>
    </location>
</feature>
<sequence length="442" mass="48921">MAEAAGLVVGVVALAGLFNNTVECFEFVQLGRTFGKDFQTSQLKLDSARLRLSRWGKSLSLDNDVRDTASLQGRFGSEANVKHAEALLGQIVELFAEAEGVSNRYRGRTEPQDNSLAVYDPQTDLDPAMAKLHEKMRQLAIERQNRSGVRQKARWALYQEKQFRRLIEDITELVNDLDNLFPATQQSQRELCDIEVSAIGEGQDISVLREIAAAQDKLLEQAITKAAESAEKSHHIVFSGSGNTGLQLGHNSDLVVPTANEVGSSSQSDVPLTPVTPVTPVTAEGLTVLHDLIKRDTGASDEVSKQRLERRVQKLVSAAKISVAKQSLLQDHNRLLCNINNEATVRRTTRSLVLSDGKGEGKVMRWEDLERARAERAAREMAAKKKGKGKRGRKRKTPAQEVEEETMPLEVEAGPSRPREKASKKSRVQEPAPWRAPVAMMY</sequence>
<keyword evidence="5" id="KW-1185">Reference proteome</keyword>
<dbReference type="Gene3D" id="1.20.120.1020">
    <property type="entry name" value="Prion-inhibition and propagation, HeLo domain"/>
    <property type="match status" value="1"/>
</dbReference>
<evidence type="ECO:0000259" key="2">
    <source>
        <dbReference type="Pfam" id="PF14479"/>
    </source>
</evidence>
<evidence type="ECO:0000256" key="1">
    <source>
        <dbReference type="SAM" id="MobiDB-lite"/>
    </source>
</evidence>
<evidence type="ECO:0000259" key="3">
    <source>
        <dbReference type="Pfam" id="PF17046"/>
    </source>
</evidence>
<dbReference type="Proteomes" id="UP000676310">
    <property type="component" value="Unassembled WGS sequence"/>
</dbReference>
<dbReference type="RefSeq" id="XP_043175652.1">
    <property type="nucleotide sequence ID" value="XM_043319717.1"/>
</dbReference>
<protein>
    <recommendedName>
        <fullName evidence="6">Prion-inhibition and propagation HeLo domain-containing protein</fullName>
    </recommendedName>
</protein>
<dbReference type="Pfam" id="PF14479">
    <property type="entry name" value="HeLo"/>
    <property type="match status" value="1"/>
</dbReference>
<feature type="compositionally biased region" description="Basic residues" evidence="1">
    <location>
        <begin position="384"/>
        <end position="397"/>
    </location>
</feature>
<dbReference type="PANTHER" id="PTHR37542:SF3">
    <property type="entry name" value="PRION-INHIBITION AND PROPAGATION HELO DOMAIN-CONTAINING PROTEIN"/>
    <property type="match status" value="1"/>
</dbReference>
<dbReference type="GeneID" id="67012415"/>
<dbReference type="InterPro" id="IPR029498">
    <property type="entry name" value="HeLo_dom"/>
</dbReference>
<evidence type="ECO:0000313" key="5">
    <source>
        <dbReference type="Proteomes" id="UP000676310"/>
    </source>
</evidence>